<proteinExistence type="predicted"/>
<dbReference type="Pfam" id="PF20155">
    <property type="entry name" value="TMP_3"/>
    <property type="match status" value="1"/>
</dbReference>
<feature type="domain" description="Tape measure protein N-terminal" evidence="2">
    <location>
        <begin position="166"/>
        <end position="357"/>
    </location>
</feature>
<protein>
    <recommendedName>
        <fullName evidence="2">Tape measure protein N-terminal domain-containing protein</fullName>
    </recommendedName>
</protein>
<feature type="compositionally biased region" description="Polar residues" evidence="1">
    <location>
        <begin position="514"/>
        <end position="525"/>
    </location>
</feature>
<name>A0A345CRI3_9GAMM</name>
<dbReference type="Proteomes" id="UP000264980">
    <property type="component" value="Chromosome"/>
</dbReference>
<evidence type="ECO:0000256" key="1">
    <source>
        <dbReference type="SAM" id="MobiDB-lite"/>
    </source>
</evidence>
<dbReference type="EMBL" id="CP013970">
    <property type="protein sequence ID" value="AXF76050.1"/>
    <property type="molecule type" value="Genomic_DNA"/>
</dbReference>
<dbReference type="NCBIfam" id="TIGR02675">
    <property type="entry name" value="tape_meas_nterm"/>
    <property type="match status" value="1"/>
</dbReference>
<feature type="region of interest" description="Disordered" evidence="1">
    <location>
        <begin position="514"/>
        <end position="534"/>
    </location>
</feature>
<evidence type="ECO:0000313" key="4">
    <source>
        <dbReference type="Proteomes" id="UP000264980"/>
    </source>
</evidence>
<evidence type="ECO:0000313" key="3">
    <source>
        <dbReference type="EMBL" id="AXF76050.1"/>
    </source>
</evidence>
<dbReference type="RefSeq" id="WP_233481605.1">
    <property type="nucleotide sequence ID" value="NZ_CP013970.1"/>
</dbReference>
<gene>
    <name evidence="3" type="ORF">AV903_08325</name>
</gene>
<dbReference type="AlphaFoldDB" id="A0A345CRI3"/>
<dbReference type="InterPro" id="IPR013491">
    <property type="entry name" value="Tape_meas_N"/>
</dbReference>
<sequence>MSEKVGGVYYEVSADIAPLLQGSTQANAALDAMGKGASKASGNFDNLERSAQKTSKAVVRSADDASNASKMMEALGNEVAILEEKQQKGTRAAVILAAELRAGASATEAQRKEIGLLAGELFDLKQAHDQANASQQKSAGIMGGLKTGLTAIASAIAISQLVQYGKQFLEIADTMTQLQARIDRLSSSAKEGAATFQALSDIASASGSSLKDTAKFWETLTSSLKSAGASNAQILTLTDTLQKIGRIGGSSTEEMANALRQFGQSIAGGTVRAEEFNSIIEQMPELARQMAAGLGISVGELRKRMLEGKLSAEDALNAIMTQTRLINQEFSKLPRTVDQATNSLTISFQELVKRINDTTGASTGMVHVIDSITAAIDRLAGKVPNATQQISDLNSTADMFARRARTYSFLGLDGWAAQAEGINAVSKKAALLVGDLAAISKANASASNQPIKIAGTGDSKEVDRLERSTKRKLELSKLEGEARARLQAQYDAEDAGITDSKRIKALQDEYAATEKNTSARKSSTAEGKKAASQAESDAQKLEVLRQKSEQVADTTKELSRSQAILLAQQSLSKGATEAQILQAGEYAAKIWDQNNALKQQAQIKQGKNFANQEIAAGKTSVNPLTGEAVDPAAQVDQQEQKKLAALATYQALDLQNTQLYEDAKTSIQQQAANAREQIAITERQTFQQNMSNLLGATSDSVGAVADAIGQAAGKSSAAYQAMFAVSKGFAVAQAALNLQTAIGNAMALPYPANLPAIAQAVAAGGQMVSAISSITYGGGREKGGPVNANSMYRVGEGGKPEIFKASNGSQYMIPGDNGSVISNKDIGSSGGAGGGMVMNFNFDIQTTGGVDEATQKQMAQMMQTVAIRTIKDQQRPSGLLSKGR</sequence>
<evidence type="ECO:0000259" key="2">
    <source>
        <dbReference type="Pfam" id="PF20155"/>
    </source>
</evidence>
<reference evidence="3 4" key="1">
    <citation type="submission" date="2016-01" db="EMBL/GenBank/DDBJ databases">
        <authorList>
            <person name="Oliw E.H."/>
        </authorList>
    </citation>
    <scope>NUCLEOTIDE SEQUENCE [LARGE SCALE GENOMIC DNA]</scope>
    <source>
        <strain evidence="3 4">MDcuke</strain>
    </source>
</reference>
<organism evidence="3 4">
    <name type="scientific">Erwinia tracheiphila</name>
    <dbReference type="NCBI Taxonomy" id="65700"/>
    <lineage>
        <taxon>Bacteria</taxon>
        <taxon>Pseudomonadati</taxon>
        <taxon>Pseudomonadota</taxon>
        <taxon>Gammaproteobacteria</taxon>
        <taxon>Enterobacterales</taxon>
        <taxon>Erwiniaceae</taxon>
        <taxon>Erwinia</taxon>
    </lineage>
</organism>
<accession>A0A345CRI3</accession>